<protein>
    <recommendedName>
        <fullName evidence="7">TRAP transporter large permease protein</fullName>
    </recommendedName>
</protein>
<evidence type="ECO:0000256" key="3">
    <source>
        <dbReference type="ARBA" id="ARBA00022519"/>
    </source>
</evidence>
<dbReference type="GO" id="GO:0022857">
    <property type="term" value="F:transmembrane transporter activity"/>
    <property type="evidence" value="ECO:0007669"/>
    <property type="project" value="UniProtKB-UniRule"/>
</dbReference>
<comment type="subunit">
    <text evidence="7">The complex comprises the extracytoplasmic solute receptor protein and the two transmembrane proteins.</text>
</comment>
<proteinExistence type="inferred from homology"/>
<evidence type="ECO:0000256" key="4">
    <source>
        <dbReference type="ARBA" id="ARBA00022692"/>
    </source>
</evidence>
<comment type="subcellular location">
    <subcellularLocation>
        <location evidence="1 7">Cell inner membrane</location>
        <topology evidence="1 7">Multi-pass membrane protein</topology>
    </subcellularLocation>
</comment>
<reference evidence="9 10" key="1">
    <citation type="submission" date="2016-06" db="EMBL/GenBank/DDBJ databases">
        <title>Complete genome sequences of Bordetella bronchialis and Bordetella flabilis.</title>
        <authorList>
            <person name="LiPuma J.J."/>
            <person name="Spilker T."/>
        </authorList>
    </citation>
    <scope>NUCLEOTIDE SEQUENCE [LARGE SCALE GENOMIC DNA]</scope>
    <source>
        <strain evidence="9 10">AU10664</strain>
    </source>
</reference>
<keyword evidence="3 7" id="KW-0997">Cell inner membrane</keyword>
<evidence type="ECO:0000256" key="7">
    <source>
        <dbReference type="RuleBase" id="RU369079"/>
    </source>
</evidence>
<evidence type="ECO:0000256" key="2">
    <source>
        <dbReference type="ARBA" id="ARBA00022475"/>
    </source>
</evidence>
<gene>
    <name evidence="9" type="ORF">BAU07_14040</name>
</gene>
<feature type="transmembrane region" description="Helical" evidence="7">
    <location>
        <begin position="264"/>
        <end position="288"/>
    </location>
</feature>
<dbReference type="EMBL" id="CP016172">
    <property type="protein sequence ID" value="ANN78060.1"/>
    <property type="molecule type" value="Genomic_DNA"/>
</dbReference>
<dbReference type="InterPro" id="IPR004681">
    <property type="entry name" value="TRAP_DctM"/>
</dbReference>
<evidence type="ECO:0000313" key="9">
    <source>
        <dbReference type="EMBL" id="ANN78060.1"/>
    </source>
</evidence>
<feature type="transmembrane region" description="Helical" evidence="7">
    <location>
        <begin position="300"/>
        <end position="321"/>
    </location>
</feature>
<feature type="transmembrane region" description="Helical" evidence="7">
    <location>
        <begin position="166"/>
        <end position="190"/>
    </location>
</feature>
<evidence type="ECO:0000259" key="8">
    <source>
        <dbReference type="Pfam" id="PF06808"/>
    </source>
</evidence>
<accession>A0A193GE21</accession>
<dbReference type="InterPro" id="IPR010656">
    <property type="entry name" value="DctM"/>
</dbReference>
<feature type="domain" description="TRAP C4-dicarboxylate transport system permease DctM subunit" evidence="8">
    <location>
        <begin position="6"/>
        <end position="411"/>
    </location>
</feature>
<keyword evidence="2" id="KW-1003">Cell membrane</keyword>
<keyword evidence="4 7" id="KW-0812">Transmembrane</keyword>
<dbReference type="GO" id="GO:0005886">
    <property type="term" value="C:plasma membrane"/>
    <property type="evidence" value="ECO:0007669"/>
    <property type="project" value="UniProtKB-SubCell"/>
</dbReference>
<organism evidence="9 10">
    <name type="scientific">Bordetella flabilis</name>
    <dbReference type="NCBI Taxonomy" id="463014"/>
    <lineage>
        <taxon>Bacteria</taxon>
        <taxon>Pseudomonadati</taxon>
        <taxon>Pseudomonadota</taxon>
        <taxon>Betaproteobacteria</taxon>
        <taxon>Burkholderiales</taxon>
        <taxon>Alcaligenaceae</taxon>
        <taxon>Bordetella</taxon>
    </lineage>
</organism>
<keyword evidence="5 7" id="KW-1133">Transmembrane helix</keyword>
<feature type="transmembrane region" description="Helical" evidence="7">
    <location>
        <begin position="7"/>
        <end position="32"/>
    </location>
</feature>
<dbReference type="Pfam" id="PF06808">
    <property type="entry name" value="DctM"/>
    <property type="match status" value="1"/>
</dbReference>
<evidence type="ECO:0000313" key="10">
    <source>
        <dbReference type="Proteomes" id="UP000091926"/>
    </source>
</evidence>
<feature type="transmembrane region" description="Helical" evidence="7">
    <location>
        <begin position="388"/>
        <end position="413"/>
    </location>
</feature>
<dbReference type="AlphaFoldDB" id="A0A193GE21"/>
<keyword evidence="10" id="KW-1185">Reference proteome</keyword>
<comment type="similarity">
    <text evidence="7">Belongs to the TRAP transporter large permease family.</text>
</comment>
<dbReference type="STRING" id="463014.BAU07_14040"/>
<feature type="transmembrane region" description="Helical" evidence="7">
    <location>
        <begin position="44"/>
        <end position="63"/>
    </location>
</feature>
<dbReference type="PANTHER" id="PTHR33362">
    <property type="entry name" value="SIALIC ACID TRAP TRANSPORTER PERMEASE PROTEIN SIAT-RELATED"/>
    <property type="match status" value="1"/>
</dbReference>
<name>A0A193GE21_9BORD</name>
<dbReference type="NCBIfam" id="TIGR00786">
    <property type="entry name" value="dctM"/>
    <property type="match status" value="1"/>
</dbReference>
<evidence type="ECO:0000256" key="5">
    <source>
        <dbReference type="ARBA" id="ARBA00022989"/>
    </source>
</evidence>
<feature type="transmembrane region" description="Helical" evidence="7">
    <location>
        <begin position="236"/>
        <end position="252"/>
    </location>
</feature>
<evidence type="ECO:0000256" key="6">
    <source>
        <dbReference type="ARBA" id="ARBA00023136"/>
    </source>
</evidence>
<feature type="transmembrane region" description="Helical" evidence="7">
    <location>
        <begin position="132"/>
        <end position="160"/>
    </location>
</feature>
<dbReference type="PANTHER" id="PTHR33362:SF3">
    <property type="entry name" value="SIALIC ACID TRAP TRANSPORTER PERMEASE PROTEIN SIAT"/>
    <property type="match status" value="1"/>
</dbReference>
<keyword evidence="7" id="KW-0813">Transport</keyword>
<feature type="transmembrane region" description="Helical" evidence="7">
    <location>
        <begin position="211"/>
        <end position="230"/>
    </location>
</feature>
<dbReference type="PIRSF" id="PIRSF006066">
    <property type="entry name" value="HI0050"/>
    <property type="match status" value="1"/>
</dbReference>
<dbReference type="OrthoDB" id="9777699at2"/>
<dbReference type="KEGG" id="bfz:BAU07_14040"/>
<dbReference type="Proteomes" id="UP000091926">
    <property type="component" value="Chromosome"/>
</dbReference>
<feature type="transmembrane region" description="Helical" evidence="7">
    <location>
        <begin position="328"/>
        <end position="346"/>
    </location>
</feature>
<feature type="transmembrane region" description="Helical" evidence="7">
    <location>
        <begin position="352"/>
        <end position="376"/>
    </location>
</feature>
<sequence length="423" mass="44747">MTVSVFVLLGTMLIGVPVAFAIALSAFAYFLLSQANLLVLPQQFIGQLGSMPLVSIPFFILAGELMNKGGVTRRIFAFALACVGRVPGGLGHTNVVAGMIFAGMSGSAVADLASVGKVGLRAMRESRYPDDLSTGVIVATSTIGPIIPPSINMVIFGSIANVPIGMLFLGGVVPGILTGIMLMLMFALLFQRRRHEVAPAPRLAWWRTLRDGIWSLLTPVVLLGAMFFGIATPTEAAILATIYTLLVGGLVYRELTLKHVFEALLSTVVLSGAIMLIIGFAAPLGYVISREQVATDLGRFLIESFQNPVALIAASTALLLVIGTFMEVAAAIILLTPVLGVALIGAQFDPVYVGVIMVYALGIGLVTPPVGMCLYVGSQISGAPLERVVRAVLPFLIPLVITLVLIIVWPSLITWLPQAFYSN</sequence>
<keyword evidence="6 7" id="KW-0472">Membrane</keyword>
<dbReference type="RefSeq" id="WP_066658805.1">
    <property type="nucleotide sequence ID" value="NZ_CBCSCL010000001.1"/>
</dbReference>
<evidence type="ECO:0000256" key="1">
    <source>
        <dbReference type="ARBA" id="ARBA00004429"/>
    </source>
</evidence>
<comment type="function">
    <text evidence="7">Part of the tripartite ATP-independent periplasmic (TRAP) transport system.</text>
</comment>